<name>A0A101LYK1_PICGL</name>
<protein>
    <submittedName>
        <fullName evidence="2">Uncharacterized protein</fullName>
    </submittedName>
</protein>
<feature type="region of interest" description="Disordered" evidence="1">
    <location>
        <begin position="1"/>
        <end position="48"/>
    </location>
</feature>
<gene>
    <name evidence="2" type="ORF">ABT39_MTgene5931</name>
</gene>
<proteinExistence type="predicted"/>
<reference evidence="2" key="1">
    <citation type="journal article" date="2015" name="Genome Biol. Evol.">
        <title>Organellar Genomes of White Spruce (Picea glauca): Assembly and Annotation.</title>
        <authorList>
            <person name="Jackman S.D."/>
            <person name="Warren R.L."/>
            <person name="Gibb E.A."/>
            <person name="Vandervalk B.P."/>
            <person name="Mohamadi H."/>
            <person name="Chu J."/>
            <person name="Raymond A."/>
            <person name="Pleasance S."/>
            <person name="Coope R."/>
            <person name="Wildung M.R."/>
            <person name="Ritland C.E."/>
            <person name="Bousquet J."/>
            <person name="Jones S.J."/>
            <person name="Bohlmann J."/>
            <person name="Birol I."/>
        </authorList>
    </citation>
    <scope>NUCLEOTIDE SEQUENCE [LARGE SCALE GENOMIC DNA]</scope>
    <source>
        <tissue evidence="2">Flushing bud</tissue>
    </source>
</reference>
<organism evidence="2">
    <name type="scientific">Picea glauca</name>
    <name type="common">White spruce</name>
    <name type="synonym">Pinus glauca</name>
    <dbReference type="NCBI Taxonomy" id="3330"/>
    <lineage>
        <taxon>Eukaryota</taxon>
        <taxon>Viridiplantae</taxon>
        <taxon>Streptophyta</taxon>
        <taxon>Embryophyta</taxon>
        <taxon>Tracheophyta</taxon>
        <taxon>Spermatophyta</taxon>
        <taxon>Pinopsida</taxon>
        <taxon>Pinidae</taxon>
        <taxon>Conifers I</taxon>
        <taxon>Pinales</taxon>
        <taxon>Pinaceae</taxon>
        <taxon>Picea</taxon>
    </lineage>
</organism>
<keyword evidence="2" id="KW-0496">Mitochondrion</keyword>
<geneLocation type="mitochondrion" evidence="2"/>
<comment type="caution">
    <text evidence="2">The sequence shown here is derived from an EMBL/GenBank/DDBJ whole genome shotgun (WGS) entry which is preliminary data.</text>
</comment>
<accession>A0A101LYK1</accession>
<dbReference type="EMBL" id="LKAM01000007">
    <property type="protein sequence ID" value="KUM47744.1"/>
    <property type="molecule type" value="Genomic_DNA"/>
</dbReference>
<evidence type="ECO:0000256" key="1">
    <source>
        <dbReference type="SAM" id="MobiDB-lite"/>
    </source>
</evidence>
<dbReference type="AlphaFoldDB" id="A0A101LYK1"/>
<evidence type="ECO:0000313" key="2">
    <source>
        <dbReference type="EMBL" id="KUM47744.1"/>
    </source>
</evidence>
<sequence length="64" mass="7190">MHSFSFLLRPVKEKEGESTKLAPIASRSTGRISGKQAKNKKQPTERKEKALSQAFIHLSLTRPL</sequence>